<dbReference type="OrthoDB" id="9800549at2"/>
<dbReference type="HAMAP" id="MF_01899">
    <property type="entry name" value="RNase_D"/>
    <property type="match status" value="1"/>
</dbReference>
<evidence type="ECO:0000256" key="4">
    <source>
        <dbReference type="ARBA" id="ARBA00022801"/>
    </source>
</evidence>
<dbReference type="InterPro" id="IPR051086">
    <property type="entry name" value="RNase_D-like"/>
</dbReference>
<dbReference type="PANTHER" id="PTHR47649:SF1">
    <property type="entry name" value="RIBONUCLEASE D"/>
    <property type="match status" value="1"/>
</dbReference>
<evidence type="ECO:0000256" key="2">
    <source>
        <dbReference type="ARBA" id="ARBA00022694"/>
    </source>
</evidence>
<dbReference type="GO" id="GO:0000166">
    <property type="term" value="F:nucleotide binding"/>
    <property type="evidence" value="ECO:0007669"/>
    <property type="project" value="InterPro"/>
</dbReference>
<sequence>MRYVYFSVNTKKEKTFRHAYRYTSFKLPGCGCIAAPAQGPTHRFDRSMRLTSLYIDTPAVLDTFCARIADAPWLAIDTEFMREKTYYPQFCLIQIATPGIAACIDPLKLTDLTSLYKIIYDTDIVKVLHACRQDMEIFFHLRNEVPRPLFDTQIAAPLIGLNEQIGYAGLIADILNIQLHKGHSRTDWSQRPLTEEQLRYAAEDVIYLAQAYPIIRERLKASNRLGWLESECAILSQTETYNVAPESAWKRIAGTAQLRNRAQAVLKALAAWREQTARDENLPRGWIIKDDAVLDLARQQPQQADKLRQVRSMDERGIKRYGPVICRIIAQALKQPADINGANEKPAHRSANLEALLDTLGAIVRLIAEHNKLNPGLLASRKDLELFLAGDQESRLLQGWRQQMAAETLQAYLDGKTSLSAHQSKLALLPNHDA</sequence>
<comment type="catalytic activity">
    <reaction evidence="6">
        <text>Exonucleolytic cleavage that removes extra residues from the 3'-terminus of tRNA to produce 5'-mononucleotides.</text>
        <dbReference type="EC" id="3.1.13.5"/>
    </reaction>
</comment>
<comment type="cofactor">
    <cofactor evidence="6">
        <name>a divalent metal cation</name>
        <dbReference type="ChEBI" id="CHEBI:60240"/>
    </cofactor>
</comment>
<dbReference type="AlphaFoldDB" id="A0A5Q0BNJ1"/>
<dbReference type="InterPro" id="IPR010997">
    <property type="entry name" value="HRDC-like_sf"/>
</dbReference>
<evidence type="ECO:0000256" key="6">
    <source>
        <dbReference type="HAMAP-Rule" id="MF_01899"/>
    </source>
</evidence>
<proteinExistence type="inferred from homology"/>
<evidence type="ECO:0000256" key="5">
    <source>
        <dbReference type="ARBA" id="ARBA00022839"/>
    </source>
</evidence>
<keyword evidence="1 6" id="KW-0963">Cytoplasm</keyword>
<dbReference type="NCBIfam" id="TIGR01388">
    <property type="entry name" value="rnd"/>
    <property type="match status" value="1"/>
</dbReference>
<dbReference type="Pfam" id="PF01612">
    <property type="entry name" value="DNA_pol_A_exo1"/>
    <property type="match status" value="1"/>
</dbReference>
<dbReference type="GO" id="GO:0042780">
    <property type="term" value="P:tRNA 3'-end processing"/>
    <property type="evidence" value="ECO:0007669"/>
    <property type="project" value="UniProtKB-UniRule"/>
</dbReference>
<evidence type="ECO:0000256" key="1">
    <source>
        <dbReference type="ARBA" id="ARBA00022490"/>
    </source>
</evidence>
<gene>
    <name evidence="6 8" type="primary">rnd</name>
    <name evidence="8" type="ORF">F6R98_14405</name>
</gene>
<feature type="domain" description="HRDC" evidence="7">
    <location>
        <begin position="259"/>
        <end position="339"/>
    </location>
</feature>
<organism evidence="8 9">
    <name type="scientific">Candidatus Methylospira mobilis</name>
    <dbReference type="NCBI Taxonomy" id="1808979"/>
    <lineage>
        <taxon>Bacteria</taxon>
        <taxon>Pseudomonadati</taxon>
        <taxon>Pseudomonadota</taxon>
        <taxon>Gammaproteobacteria</taxon>
        <taxon>Methylococcales</taxon>
        <taxon>Methylococcaceae</taxon>
        <taxon>Candidatus Methylospira</taxon>
    </lineage>
</organism>
<dbReference type="EMBL" id="CP044205">
    <property type="protein sequence ID" value="QFY43668.1"/>
    <property type="molecule type" value="Genomic_DNA"/>
</dbReference>
<reference evidence="8 9" key="1">
    <citation type="submission" date="2019-09" db="EMBL/GenBank/DDBJ databases">
        <title>Ecophysiology of the spiral-shaped methanotroph Methylospira mobilis as revealed by the complete genome sequence.</title>
        <authorList>
            <person name="Oshkin I.Y."/>
            <person name="Dedysh S.N."/>
            <person name="Miroshnikov K."/>
            <person name="Danilova O.V."/>
            <person name="Hakobyan A."/>
            <person name="Liesack W."/>
        </authorList>
    </citation>
    <scope>NUCLEOTIDE SEQUENCE [LARGE SCALE GENOMIC DNA]</scope>
    <source>
        <strain evidence="8 9">Shm1</strain>
    </source>
</reference>
<dbReference type="InterPro" id="IPR044876">
    <property type="entry name" value="HRDC_dom_sf"/>
</dbReference>
<evidence type="ECO:0000313" key="8">
    <source>
        <dbReference type="EMBL" id="QFY43668.1"/>
    </source>
</evidence>
<evidence type="ECO:0000259" key="7">
    <source>
        <dbReference type="PROSITE" id="PS50967"/>
    </source>
</evidence>
<keyword evidence="3 6" id="KW-0540">Nuclease</keyword>
<evidence type="ECO:0000313" key="9">
    <source>
        <dbReference type="Proteomes" id="UP000325755"/>
    </source>
</evidence>
<dbReference type="SUPFAM" id="SSF47819">
    <property type="entry name" value="HRDC-like"/>
    <property type="match status" value="2"/>
</dbReference>
<dbReference type="InParanoid" id="A0A5Q0BNJ1"/>
<dbReference type="KEGG" id="mmob:F6R98_14405"/>
<keyword evidence="2 6" id="KW-0819">tRNA processing</keyword>
<dbReference type="GO" id="GO:0033890">
    <property type="term" value="F:ribonuclease D activity"/>
    <property type="evidence" value="ECO:0007669"/>
    <property type="project" value="UniProtKB-UniRule"/>
</dbReference>
<keyword evidence="5 6" id="KW-0269">Exonuclease</keyword>
<dbReference type="InterPro" id="IPR012337">
    <property type="entry name" value="RNaseH-like_sf"/>
</dbReference>
<keyword evidence="9" id="KW-1185">Reference proteome</keyword>
<dbReference type="GO" id="GO:0005737">
    <property type="term" value="C:cytoplasm"/>
    <property type="evidence" value="ECO:0007669"/>
    <property type="project" value="UniProtKB-SubCell"/>
</dbReference>
<dbReference type="Pfam" id="PF00570">
    <property type="entry name" value="HRDC"/>
    <property type="match status" value="1"/>
</dbReference>
<dbReference type="SUPFAM" id="SSF53098">
    <property type="entry name" value="Ribonuclease H-like"/>
    <property type="match status" value="1"/>
</dbReference>
<evidence type="ECO:0000256" key="3">
    <source>
        <dbReference type="ARBA" id="ARBA00022722"/>
    </source>
</evidence>
<dbReference type="FunCoup" id="A0A5Q0BNJ1">
    <property type="interactions" value="23"/>
</dbReference>
<dbReference type="SMART" id="SM00474">
    <property type="entry name" value="35EXOc"/>
    <property type="match status" value="1"/>
</dbReference>
<dbReference type="InterPro" id="IPR036397">
    <property type="entry name" value="RNaseH_sf"/>
</dbReference>
<dbReference type="Proteomes" id="UP000325755">
    <property type="component" value="Chromosome"/>
</dbReference>
<dbReference type="GO" id="GO:0003676">
    <property type="term" value="F:nucleic acid binding"/>
    <property type="evidence" value="ECO:0007669"/>
    <property type="project" value="InterPro"/>
</dbReference>
<dbReference type="PROSITE" id="PS50967">
    <property type="entry name" value="HRDC"/>
    <property type="match status" value="1"/>
</dbReference>
<dbReference type="PANTHER" id="PTHR47649">
    <property type="entry name" value="RIBONUCLEASE D"/>
    <property type="match status" value="1"/>
</dbReference>
<protein>
    <recommendedName>
        <fullName evidence="6">Ribonuclease D</fullName>
        <shortName evidence="6">RNase D</shortName>
        <ecNumber evidence="6">3.1.13.5</ecNumber>
    </recommendedName>
</protein>
<dbReference type="CDD" id="cd06142">
    <property type="entry name" value="RNaseD_exo"/>
    <property type="match status" value="1"/>
</dbReference>
<comment type="similarity">
    <text evidence="6">Belongs to the RNase D family.</text>
</comment>
<dbReference type="GO" id="GO:0008408">
    <property type="term" value="F:3'-5' exonuclease activity"/>
    <property type="evidence" value="ECO:0007669"/>
    <property type="project" value="InterPro"/>
</dbReference>
<dbReference type="EC" id="3.1.13.5" evidence="6"/>
<accession>A0A5Q0BNJ1</accession>
<keyword evidence="4 6" id="KW-0378">Hydrolase</keyword>
<name>A0A5Q0BNJ1_9GAMM</name>
<comment type="function">
    <text evidence="6">Exonuclease involved in the 3' processing of various precursor tRNAs. Initiates hydrolysis at the 3'-terminus of an RNA molecule and releases 5'-mononucleotides.</text>
</comment>
<dbReference type="SMART" id="SM00341">
    <property type="entry name" value="HRDC"/>
    <property type="match status" value="1"/>
</dbReference>
<dbReference type="InterPro" id="IPR002562">
    <property type="entry name" value="3'-5'_exonuclease_dom"/>
</dbReference>
<dbReference type="Gene3D" id="1.10.150.80">
    <property type="entry name" value="HRDC domain"/>
    <property type="match status" value="2"/>
</dbReference>
<dbReference type="Gene3D" id="3.30.420.10">
    <property type="entry name" value="Ribonuclease H-like superfamily/Ribonuclease H"/>
    <property type="match status" value="1"/>
</dbReference>
<comment type="subcellular location">
    <subcellularLocation>
        <location evidence="6">Cytoplasm</location>
    </subcellularLocation>
</comment>
<dbReference type="InterPro" id="IPR002121">
    <property type="entry name" value="HRDC_dom"/>
</dbReference>
<dbReference type="InterPro" id="IPR006292">
    <property type="entry name" value="RNase_D"/>
</dbReference>